<reference evidence="1 2" key="1">
    <citation type="journal article" date="2012" name="PLoS Pathog.">
        <title>Diverse lifestyles and strategies of plant pathogenesis encoded in the genomes of eighteen Dothideomycetes fungi.</title>
        <authorList>
            <person name="Ohm R.A."/>
            <person name="Feau N."/>
            <person name="Henrissat B."/>
            <person name="Schoch C.L."/>
            <person name="Horwitz B.A."/>
            <person name="Barry K.W."/>
            <person name="Condon B.J."/>
            <person name="Copeland A.C."/>
            <person name="Dhillon B."/>
            <person name="Glaser F."/>
            <person name="Hesse C.N."/>
            <person name="Kosti I."/>
            <person name="LaButti K."/>
            <person name="Lindquist E.A."/>
            <person name="Lucas S."/>
            <person name="Salamov A.A."/>
            <person name="Bradshaw R.E."/>
            <person name="Ciuffetti L."/>
            <person name="Hamelin R.C."/>
            <person name="Kema G.H.J."/>
            <person name="Lawrence C."/>
            <person name="Scott J.A."/>
            <person name="Spatafora J.W."/>
            <person name="Turgeon B.G."/>
            <person name="de Wit P.J.G.M."/>
            <person name="Zhong S."/>
            <person name="Goodwin S.B."/>
            <person name="Grigoriev I.V."/>
        </authorList>
    </citation>
    <scope>NUCLEOTIDE SEQUENCE [LARGE SCALE GENOMIC DNA]</scope>
    <source>
        <strain evidence="1 2">CIRAD86</strain>
    </source>
</reference>
<dbReference type="VEuPathDB" id="FungiDB:MYCFIDRAFT_177094"/>
<evidence type="ECO:0000313" key="2">
    <source>
        <dbReference type="Proteomes" id="UP000016932"/>
    </source>
</evidence>
<dbReference type="Proteomes" id="UP000016932">
    <property type="component" value="Unassembled WGS sequence"/>
</dbReference>
<keyword evidence="2" id="KW-1185">Reference proteome</keyword>
<organism evidence="1 2">
    <name type="scientific">Pseudocercospora fijiensis (strain CIRAD86)</name>
    <name type="common">Black leaf streak disease fungus</name>
    <name type="synonym">Mycosphaerella fijiensis</name>
    <dbReference type="NCBI Taxonomy" id="383855"/>
    <lineage>
        <taxon>Eukaryota</taxon>
        <taxon>Fungi</taxon>
        <taxon>Dikarya</taxon>
        <taxon>Ascomycota</taxon>
        <taxon>Pezizomycotina</taxon>
        <taxon>Dothideomycetes</taxon>
        <taxon>Dothideomycetidae</taxon>
        <taxon>Mycosphaerellales</taxon>
        <taxon>Mycosphaerellaceae</taxon>
        <taxon>Pseudocercospora</taxon>
    </lineage>
</organism>
<gene>
    <name evidence="1" type="ORF">MYCFIDRAFT_177094</name>
</gene>
<sequence length="108" mass="12230">MWFHSHPGYPSKCKYTPSDLFHLHLALCCIPTDPYEQEQAEEAQPGGSRPSIFRVSAGFNNLWNAGHHGKSNEARAHFFVHISFLCDIPANFLCKRLPEPLTDDSLSF</sequence>
<dbReference type="EMBL" id="KB446561">
    <property type="protein sequence ID" value="EME80117.1"/>
    <property type="molecule type" value="Genomic_DNA"/>
</dbReference>
<dbReference type="KEGG" id="pfj:MYCFIDRAFT_177094"/>
<evidence type="ECO:0000313" key="1">
    <source>
        <dbReference type="EMBL" id="EME80117.1"/>
    </source>
</evidence>
<dbReference type="RefSeq" id="XP_007929166.1">
    <property type="nucleotide sequence ID" value="XM_007930975.1"/>
</dbReference>
<dbReference type="GeneID" id="19333689"/>
<accession>M3ARP6</accession>
<name>M3ARP6_PSEFD</name>
<proteinExistence type="predicted"/>
<dbReference type="AlphaFoldDB" id="M3ARP6"/>
<dbReference type="HOGENOM" id="CLU_2198100_0_0_1"/>
<protein>
    <submittedName>
        <fullName evidence="1">Uncharacterized protein</fullName>
    </submittedName>
</protein>